<dbReference type="PANTHER" id="PTHR42771">
    <property type="entry name" value="IRON(3+)-HYDROXAMATE IMPORT ATP-BINDING PROTEIN FHUC"/>
    <property type="match status" value="1"/>
</dbReference>
<proteinExistence type="inferred from homology"/>
<evidence type="ECO:0000256" key="8">
    <source>
        <dbReference type="ARBA" id="ARBA00023004"/>
    </source>
</evidence>
<feature type="domain" description="ABC transporter" evidence="11">
    <location>
        <begin position="2"/>
        <end position="236"/>
    </location>
</feature>
<dbReference type="PROSITE" id="PS50893">
    <property type="entry name" value="ABC_TRANSPORTER_2"/>
    <property type="match status" value="1"/>
</dbReference>
<comment type="subcellular location">
    <subcellularLocation>
        <location evidence="1">Cell membrane</location>
        <topology evidence="1">Peripheral membrane protein</topology>
    </subcellularLocation>
</comment>
<evidence type="ECO:0000256" key="9">
    <source>
        <dbReference type="ARBA" id="ARBA00023065"/>
    </source>
</evidence>
<dbReference type="GO" id="GO:0005886">
    <property type="term" value="C:plasma membrane"/>
    <property type="evidence" value="ECO:0007669"/>
    <property type="project" value="UniProtKB-SubCell"/>
</dbReference>
<dbReference type="CDD" id="cd03214">
    <property type="entry name" value="ABC_Iron-Siderophores_B12_Hemin"/>
    <property type="match status" value="1"/>
</dbReference>
<reference evidence="12 13" key="1">
    <citation type="journal article" date="2015" name="Antonie Van Leeuwenhoek">
        <title>Pseudooceanicola atlanticus gen. nov. sp. nov., isolated from surface seawater of the Atlantic Ocean and reclassification of Oceanicola batsensis, Oceanicola marinus, Oceanicola nitratireducens, Oceanicola nanhaiensis, Oceanicola antarcticus and Oceanicola flagellatus, as Pseudooceanicola batsensis comb. nov., Pseudooceanicola marinus comb. nov., Pseudooceanicola nitratireducens comb. nov., Pseudooceanicola nanhaiensis comb. nov., Pseudooceanicola antarcticus comb. nov., and Pseudooceanicola flagellatus comb. nov.</title>
        <authorList>
            <person name="Lai Q."/>
            <person name="Li G."/>
            <person name="Liu X."/>
            <person name="Du Y."/>
            <person name="Sun F."/>
            <person name="Shao Z."/>
        </authorList>
    </citation>
    <scope>NUCLEOTIDE SEQUENCE [LARGE SCALE GENOMIC DNA]</scope>
    <source>
        <strain evidence="12 13">22II-s11g</strain>
    </source>
</reference>
<dbReference type="InterPro" id="IPR003439">
    <property type="entry name" value="ABC_transporter-like_ATP-bd"/>
</dbReference>
<keyword evidence="9" id="KW-0406">Ion transport</keyword>
<dbReference type="GO" id="GO:0006826">
    <property type="term" value="P:iron ion transport"/>
    <property type="evidence" value="ECO:0007669"/>
    <property type="project" value="UniProtKB-KW"/>
</dbReference>
<gene>
    <name evidence="12" type="ORF">ATO9_08035</name>
</gene>
<comment type="similarity">
    <text evidence="2">Belongs to the ABC transporter superfamily.</text>
</comment>
<evidence type="ECO:0000313" key="13">
    <source>
        <dbReference type="Proteomes" id="UP000030004"/>
    </source>
</evidence>
<dbReference type="FunFam" id="3.40.50.300:FF:000134">
    <property type="entry name" value="Iron-enterobactin ABC transporter ATP-binding protein"/>
    <property type="match status" value="1"/>
</dbReference>
<evidence type="ECO:0000259" key="11">
    <source>
        <dbReference type="PROSITE" id="PS50893"/>
    </source>
</evidence>
<organism evidence="12 13">
    <name type="scientific">Pseudooceanicola atlanticus</name>
    <dbReference type="NCBI Taxonomy" id="1461694"/>
    <lineage>
        <taxon>Bacteria</taxon>
        <taxon>Pseudomonadati</taxon>
        <taxon>Pseudomonadota</taxon>
        <taxon>Alphaproteobacteria</taxon>
        <taxon>Rhodobacterales</taxon>
        <taxon>Paracoccaceae</taxon>
        <taxon>Pseudooceanicola</taxon>
    </lineage>
</organism>
<dbReference type="OrthoDB" id="9805601at2"/>
<evidence type="ECO:0000256" key="6">
    <source>
        <dbReference type="ARBA" id="ARBA00022741"/>
    </source>
</evidence>
<evidence type="ECO:0000313" key="12">
    <source>
        <dbReference type="EMBL" id="KGM48667.1"/>
    </source>
</evidence>
<dbReference type="InterPro" id="IPR051535">
    <property type="entry name" value="Siderophore_ABC-ATPase"/>
</dbReference>
<evidence type="ECO:0000256" key="3">
    <source>
        <dbReference type="ARBA" id="ARBA00022448"/>
    </source>
</evidence>
<dbReference type="SUPFAM" id="SSF52540">
    <property type="entry name" value="P-loop containing nucleoside triphosphate hydrolases"/>
    <property type="match status" value="1"/>
</dbReference>
<protein>
    <submittedName>
        <fullName evidence="12">ABC transporter ATP-binding protein</fullName>
    </submittedName>
</protein>
<dbReference type="PANTHER" id="PTHR42771:SF3">
    <property type="entry name" value="PETROBACTIN IMPORT ATP-BINDING PROTEIN YCLP"/>
    <property type="match status" value="1"/>
</dbReference>
<dbReference type="GO" id="GO:0016887">
    <property type="term" value="F:ATP hydrolysis activity"/>
    <property type="evidence" value="ECO:0007669"/>
    <property type="project" value="InterPro"/>
</dbReference>
<evidence type="ECO:0000256" key="4">
    <source>
        <dbReference type="ARBA" id="ARBA00022475"/>
    </source>
</evidence>
<dbReference type="Pfam" id="PF00005">
    <property type="entry name" value="ABC_tran"/>
    <property type="match status" value="1"/>
</dbReference>
<keyword evidence="4" id="KW-1003">Cell membrane</keyword>
<dbReference type="InterPro" id="IPR003593">
    <property type="entry name" value="AAA+_ATPase"/>
</dbReference>
<evidence type="ECO:0000256" key="10">
    <source>
        <dbReference type="ARBA" id="ARBA00023136"/>
    </source>
</evidence>
<sequence length="250" mass="27149">MIEIEALHHSIGKAPILNGVDLVIPEGGMTALIGPNGAGKSTLLSLVARLRKIQSGHIRVAGHAVGQVSDQDLARVLAVMPQETRVSARLRVADLVSFGRYPWHRGRPGKADHAIVDRALERFSLDPLRERFLDEISGGQKQRAFAALAYAQDTPYLLLDEPLNNLDIAAARDLMRLMRELADEEGRTIVIVLHDINYAAAFADRLVVMKDGRIAAQGTPGDVITDTMIGEVFGTQAGVRMVDGRPVVIV</sequence>
<keyword evidence="7 12" id="KW-0067">ATP-binding</keyword>
<dbReference type="RefSeq" id="WP_043747446.1">
    <property type="nucleotide sequence ID" value="NZ_AQQX01000003.1"/>
</dbReference>
<name>A0A0A0EHJ1_9RHOB</name>
<keyword evidence="5" id="KW-0410">Iron transport</keyword>
<keyword evidence="10" id="KW-0472">Membrane</keyword>
<evidence type="ECO:0000256" key="7">
    <source>
        <dbReference type="ARBA" id="ARBA00022840"/>
    </source>
</evidence>
<evidence type="ECO:0000256" key="1">
    <source>
        <dbReference type="ARBA" id="ARBA00004202"/>
    </source>
</evidence>
<dbReference type="InterPro" id="IPR027417">
    <property type="entry name" value="P-loop_NTPase"/>
</dbReference>
<keyword evidence="8" id="KW-0408">Iron</keyword>
<dbReference type="eggNOG" id="COG4604">
    <property type="taxonomic scope" value="Bacteria"/>
</dbReference>
<keyword evidence="3" id="KW-0813">Transport</keyword>
<dbReference type="SMART" id="SM00382">
    <property type="entry name" value="AAA"/>
    <property type="match status" value="1"/>
</dbReference>
<accession>A0A0A0EHJ1</accession>
<dbReference type="AlphaFoldDB" id="A0A0A0EHJ1"/>
<dbReference type="GO" id="GO:0005524">
    <property type="term" value="F:ATP binding"/>
    <property type="evidence" value="ECO:0007669"/>
    <property type="project" value="UniProtKB-KW"/>
</dbReference>
<comment type="caution">
    <text evidence="12">The sequence shown here is derived from an EMBL/GenBank/DDBJ whole genome shotgun (WGS) entry which is preliminary data.</text>
</comment>
<evidence type="ECO:0000256" key="2">
    <source>
        <dbReference type="ARBA" id="ARBA00005417"/>
    </source>
</evidence>
<dbReference type="STRING" id="1461694.ATO9_08035"/>
<keyword evidence="13" id="KW-1185">Reference proteome</keyword>
<dbReference type="Gene3D" id="3.40.50.300">
    <property type="entry name" value="P-loop containing nucleotide triphosphate hydrolases"/>
    <property type="match status" value="1"/>
</dbReference>
<dbReference type="Proteomes" id="UP000030004">
    <property type="component" value="Unassembled WGS sequence"/>
</dbReference>
<evidence type="ECO:0000256" key="5">
    <source>
        <dbReference type="ARBA" id="ARBA00022496"/>
    </source>
</evidence>
<keyword evidence="6" id="KW-0547">Nucleotide-binding</keyword>
<dbReference type="EMBL" id="AQQX01000003">
    <property type="protein sequence ID" value="KGM48667.1"/>
    <property type="molecule type" value="Genomic_DNA"/>
</dbReference>